<dbReference type="GO" id="GO:0005886">
    <property type="term" value="C:plasma membrane"/>
    <property type="evidence" value="ECO:0007669"/>
    <property type="project" value="UniProtKB-SubCell"/>
</dbReference>
<dbReference type="OrthoDB" id="9761056at2"/>
<accession>A0A1I3GUZ8</accession>
<feature type="transmembrane region" description="Helical" evidence="8">
    <location>
        <begin position="406"/>
        <end position="429"/>
    </location>
</feature>
<organism evidence="9 10">
    <name type="scientific">Selenomonas ruminantium</name>
    <dbReference type="NCBI Taxonomy" id="971"/>
    <lineage>
        <taxon>Bacteria</taxon>
        <taxon>Bacillati</taxon>
        <taxon>Bacillota</taxon>
        <taxon>Negativicutes</taxon>
        <taxon>Selenomonadales</taxon>
        <taxon>Selenomonadaceae</taxon>
        <taxon>Selenomonas</taxon>
    </lineage>
</organism>
<evidence type="ECO:0000313" key="10">
    <source>
        <dbReference type="Proteomes" id="UP000183639"/>
    </source>
</evidence>
<feature type="transmembrane region" description="Helical" evidence="8">
    <location>
        <begin position="153"/>
        <end position="169"/>
    </location>
</feature>
<feature type="transmembrane region" description="Helical" evidence="8">
    <location>
        <begin position="281"/>
        <end position="302"/>
    </location>
</feature>
<evidence type="ECO:0000313" key="9">
    <source>
        <dbReference type="EMBL" id="SFI27398.1"/>
    </source>
</evidence>
<comment type="function">
    <text evidence="8">Uptake of L-lactate across the membrane. Can also transport D-lactate and glycolate.</text>
</comment>
<evidence type="ECO:0000256" key="6">
    <source>
        <dbReference type="ARBA" id="ARBA00022989"/>
    </source>
</evidence>
<dbReference type="PANTHER" id="PTHR30003:SF0">
    <property type="entry name" value="GLYCOLATE PERMEASE GLCA-RELATED"/>
    <property type="match status" value="1"/>
</dbReference>
<keyword evidence="6 8" id="KW-1133">Transmembrane helix</keyword>
<feature type="transmembrane region" description="Helical" evidence="8">
    <location>
        <begin position="322"/>
        <end position="346"/>
    </location>
</feature>
<reference evidence="9 10" key="1">
    <citation type="submission" date="2016-10" db="EMBL/GenBank/DDBJ databases">
        <authorList>
            <person name="de Groot N.N."/>
        </authorList>
    </citation>
    <scope>NUCLEOTIDE SEQUENCE [LARGE SCALE GENOMIC DNA]</scope>
    <source>
        <strain evidence="9 10">Z108</strain>
    </source>
</reference>
<dbReference type="Pfam" id="PF02652">
    <property type="entry name" value="Lactate_perm"/>
    <property type="match status" value="1"/>
</dbReference>
<sequence length="511" mass="52327">MVLLALSPILWLVVALSILHMPGHKACSLALVISVVVGMALYDMTALHAFQAFLEGVALACWPILLVIIAAIFTYNLSLHTKGMDVIKKMLTSVSNDRRVLILLIGWGFGGFLEGMAGFGTAIAIPAGMLAGIGINPIMAASVCLIANSVPTAYGSIGIPLVTLGSVTGSDATTLATYTCLQLAPLTLLCPLLMTLVASGGSLKGLNGMMIMCVAAAAGFLVPEFVVASTMGPELAVVAGAIGAMAAIVGCAKAFPVNDPEFAMPAHEDEEPVTAAAGIKAWLPFILIFVFLLATSKLIPAIHDPLNLIKSSVLIYTGEGGAPYTFTWVATPGVLILLAAFIGGNVQGAGFGEMLGVLKRTIGNLRFTILTIITVIATAKVMGYAGMTHEIAETAVAATGTAYPCIAAFIGSIGTFITGSATSSCVLFGKLQTDSAMAIGASPAVQSWIAAANATGACAGKMVSPQSIAIAVASIGVTGVDGQLLKFAVKYYLPFVIVMGLIVYFGQAFVG</sequence>
<dbReference type="NCBIfam" id="TIGR00795">
    <property type="entry name" value="lctP"/>
    <property type="match status" value="1"/>
</dbReference>
<feature type="transmembrane region" description="Helical" evidence="8">
    <location>
        <begin position="491"/>
        <end position="510"/>
    </location>
</feature>
<dbReference type="GO" id="GO:0015129">
    <property type="term" value="F:lactate transmembrane transporter activity"/>
    <property type="evidence" value="ECO:0007669"/>
    <property type="project" value="UniProtKB-UniRule"/>
</dbReference>
<keyword evidence="4 8" id="KW-1003">Cell membrane</keyword>
<evidence type="ECO:0000256" key="2">
    <source>
        <dbReference type="ARBA" id="ARBA00010100"/>
    </source>
</evidence>
<evidence type="ECO:0000256" key="7">
    <source>
        <dbReference type="ARBA" id="ARBA00023136"/>
    </source>
</evidence>
<evidence type="ECO:0000256" key="5">
    <source>
        <dbReference type="ARBA" id="ARBA00022692"/>
    </source>
</evidence>
<dbReference type="EMBL" id="FOQK01000025">
    <property type="protein sequence ID" value="SFI27398.1"/>
    <property type="molecule type" value="Genomic_DNA"/>
</dbReference>
<feature type="transmembrane region" description="Helical" evidence="8">
    <location>
        <begin position="209"/>
        <end position="229"/>
    </location>
</feature>
<dbReference type="InterPro" id="IPR003804">
    <property type="entry name" value="Lactate_perm"/>
</dbReference>
<feature type="transmembrane region" description="Helical" evidence="8">
    <location>
        <begin position="367"/>
        <end position="386"/>
    </location>
</feature>
<feature type="transmembrane region" description="Helical" evidence="8">
    <location>
        <begin position="29"/>
        <end position="50"/>
    </location>
</feature>
<comment type="subcellular location">
    <subcellularLocation>
        <location evidence="1 8">Cell membrane</location>
        <topology evidence="1 8">Multi-pass membrane protein</topology>
    </subcellularLocation>
</comment>
<dbReference type="RefSeq" id="WP_075445254.1">
    <property type="nucleotide sequence ID" value="NZ_FOQK01000025.1"/>
</dbReference>
<evidence type="ECO:0000256" key="8">
    <source>
        <dbReference type="RuleBase" id="RU365092"/>
    </source>
</evidence>
<feature type="transmembrane region" description="Helical" evidence="8">
    <location>
        <begin position="235"/>
        <end position="255"/>
    </location>
</feature>
<comment type="similarity">
    <text evidence="2 8">Belongs to the lactate permease family.</text>
</comment>
<evidence type="ECO:0000256" key="4">
    <source>
        <dbReference type="ARBA" id="ARBA00022475"/>
    </source>
</evidence>
<feature type="transmembrane region" description="Helical" evidence="8">
    <location>
        <begin position="6"/>
        <end position="22"/>
    </location>
</feature>
<dbReference type="PANTHER" id="PTHR30003">
    <property type="entry name" value="L-LACTATE PERMEASE"/>
    <property type="match status" value="1"/>
</dbReference>
<dbReference type="GO" id="GO:0015295">
    <property type="term" value="F:solute:proton symporter activity"/>
    <property type="evidence" value="ECO:0007669"/>
    <property type="project" value="TreeGrafter"/>
</dbReference>
<protein>
    <recommendedName>
        <fullName evidence="8">L-lactate permease</fullName>
    </recommendedName>
</protein>
<gene>
    <name evidence="9" type="ORF">SAMN04487861_12529</name>
</gene>
<keyword evidence="5 8" id="KW-0812">Transmembrane</keyword>
<feature type="transmembrane region" description="Helical" evidence="8">
    <location>
        <begin position="56"/>
        <end position="79"/>
    </location>
</feature>
<evidence type="ECO:0000256" key="3">
    <source>
        <dbReference type="ARBA" id="ARBA00022448"/>
    </source>
</evidence>
<dbReference type="AlphaFoldDB" id="A0A1I3GUZ8"/>
<name>A0A1I3GUZ8_SELRU</name>
<feature type="transmembrane region" description="Helical" evidence="8">
    <location>
        <begin position="100"/>
        <end position="117"/>
    </location>
</feature>
<keyword evidence="3 8" id="KW-0813">Transport</keyword>
<keyword evidence="7 8" id="KW-0472">Membrane</keyword>
<proteinExistence type="inferred from homology"/>
<evidence type="ECO:0000256" key="1">
    <source>
        <dbReference type="ARBA" id="ARBA00004651"/>
    </source>
</evidence>
<dbReference type="Proteomes" id="UP000183639">
    <property type="component" value="Unassembled WGS sequence"/>
</dbReference>
<feature type="transmembrane region" description="Helical" evidence="8">
    <location>
        <begin position="175"/>
        <end position="197"/>
    </location>
</feature>